<reference evidence="6" key="2">
    <citation type="submission" date="2021-02" db="EMBL/GenBank/DDBJ databases">
        <authorList>
            <person name="Kimball J.A."/>
            <person name="Haas M.W."/>
            <person name="Macchietto M."/>
            <person name="Kono T."/>
            <person name="Duquette J."/>
            <person name="Shao M."/>
        </authorList>
    </citation>
    <scope>NUCLEOTIDE SEQUENCE</scope>
    <source>
        <tissue evidence="6">Fresh leaf tissue</tissue>
    </source>
</reference>
<keyword evidence="3" id="KW-1133">Transmembrane helix</keyword>
<feature type="region of interest" description="Disordered" evidence="5">
    <location>
        <begin position="1"/>
        <end position="34"/>
    </location>
</feature>
<dbReference type="Pfam" id="PF21729">
    <property type="entry name" value="IRX15_IRX15L_GXM"/>
    <property type="match status" value="1"/>
</dbReference>
<dbReference type="PANTHER" id="PTHR31444">
    <property type="entry name" value="OS11G0490100 PROTEIN"/>
    <property type="match status" value="1"/>
</dbReference>
<dbReference type="AlphaFoldDB" id="A0A8J5WFZ7"/>
<feature type="compositionally biased region" description="Low complexity" evidence="5">
    <location>
        <begin position="1"/>
        <end position="14"/>
    </location>
</feature>
<feature type="compositionally biased region" description="Low complexity" evidence="5">
    <location>
        <begin position="61"/>
        <end position="84"/>
    </location>
</feature>
<keyword evidence="2" id="KW-0812">Transmembrane</keyword>
<proteinExistence type="predicted"/>
<sequence length="379" mass="39865">MATARGRGLAMAMRAGDHSIARTTSRPSPTYRRCRGGWGGKQIGVDVVHPWRAPCTRAGPSSRATSSLQRPSSSTTSPLAASSSSPPPPPRLWSSLLTLRALSSSAAKHGAGSGVSSSPAGPVVVLHHHRTQQQPLEECSRLPAPVAGALIHYATANATAPRRTAGEIAAAAGVLTRRAPCNLLVFGLGHGAALWAALNHGGRTLFLEANDALIPEFGARHPGLAVEAHHVAYLTSVADADELLALRDSPDCTAAAADSTHHRLTPGHFDRSACKLAVRGLPEAFYEEEWDVIMVDAPTEEPGMMGAIYTAAIAARARASEPAESSGGDTTDVMVHDVDQPVEDRFSTAFLCGGYLKEEVGKLRHFAIPSHREGMPFCP</sequence>
<organism evidence="6 7">
    <name type="scientific">Zizania palustris</name>
    <name type="common">Northern wild rice</name>
    <dbReference type="NCBI Taxonomy" id="103762"/>
    <lineage>
        <taxon>Eukaryota</taxon>
        <taxon>Viridiplantae</taxon>
        <taxon>Streptophyta</taxon>
        <taxon>Embryophyta</taxon>
        <taxon>Tracheophyta</taxon>
        <taxon>Spermatophyta</taxon>
        <taxon>Magnoliopsida</taxon>
        <taxon>Liliopsida</taxon>
        <taxon>Poales</taxon>
        <taxon>Poaceae</taxon>
        <taxon>BOP clade</taxon>
        <taxon>Oryzoideae</taxon>
        <taxon>Oryzeae</taxon>
        <taxon>Zizaniinae</taxon>
        <taxon>Zizania</taxon>
    </lineage>
</organism>
<accession>A0A8J5WFZ7</accession>
<dbReference type="InterPro" id="IPR006514">
    <property type="entry name" value="IRX15/GXM/AGM"/>
</dbReference>
<evidence type="ECO:0008006" key="8">
    <source>
        <dbReference type="Google" id="ProtNLM"/>
    </source>
</evidence>
<evidence type="ECO:0000256" key="2">
    <source>
        <dbReference type="ARBA" id="ARBA00022692"/>
    </source>
</evidence>
<gene>
    <name evidence="6" type="ORF">GUJ93_ZPchr0011g27307</name>
</gene>
<dbReference type="OrthoDB" id="1896682at2759"/>
<reference evidence="6" key="1">
    <citation type="journal article" date="2021" name="bioRxiv">
        <title>Whole Genome Assembly and Annotation of Northern Wild Rice, Zizania palustris L., Supports a Whole Genome Duplication in the Zizania Genus.</title>
        <authorList>
            <person name="Haas M."/>
            <person name="Kono T."/>
            <person name="Macchietto M."/>
            <person name="Millas R."/>
            <person name="McGilp L."/>
            <person name="Shao M."/>
            <person name="Duquette J."/>
            <person name="Hirsch C.N."/>
            <person name="Kimball J."/>
        </authorList>
    </citation>
    <scope>NUCLEOTIDE SEQUENCE</scope>
    <source>
        <tissue evidence="6">Fresh leaf tissue</tissue>
    </source>
</reference>
<feature type="compositionally biased region" description="Low complexity" evidence="5">
    <location>
        <begin position="22"/>
        <end position="31"/>
    </location>
</feature>
<feature type="region of interest" description="Disordered" evidence="5">
    <location>
        <begin position="56"/>
        <end position="92"/>
    </location>
</feature>
<keyword evidence="7" id="KW-1185">Reference proteome</keyword>
<evidence type="ECO:0000256" key="1">
    <source>
        <dbReference type="ARBA" id="ARBA00004194"/>
    </source>
</evidence>
<dbReference type="GO" id="GO:0000139">
    <property type="term" value="C:Golgi membrane"/>
    <property type="evidence" value="ECO:0007669"/>
    <property type="project" value="UniProtKB-SubCell"/>
</dbReference>
<dbReference type="GO" id="GO:0045492">
    <property type="term" value="P:xylan biosynthetic process"/>
    <property type="evidence" value="ECO:0007669"/>
    <property type="project" value="InterPro"/>
</dbReference>
<evidence type="ECO:0000313" key="7">
    <source>
        <dbReference type="Proteomes" id="UP000729402"/>
    </source>
</evidence>
<dbReference type="Proteomes" id="UP000729402">
    <property type="component" value="Unassembled WGS sequence"/>
</dbReference>
<evidence type="ECO:0000256" key="3">
    <source>
        <dbReference type="ARBA" id="ARBA00022989"/>
    </source>
</evidence>
<comment type="caution">
    <text evidence="6">The sequence shown here is derived from an EMBL/GenBank/DDBJ whole genome shotgun (WGS) entry which is preliminary data.</text>
</comment>
<evidence type="ECO:0000256" key="5">
    <source>
        <dbReference type="SAM" id="MobiDB-lite"/>
    </source>
</evidence>
<comment type="subcellular location">
    <subcellularLocation>
        <location evidence="1">Golgi apparatus membrane</location>
        <topology evidence="1">Single-pass membrane protein</topology>
    </subcellularLocation>
</comment>
<name>A0A8J5WFZ7_ZIZPA</name>
<evidence type="ECO:0000256" key="4">
    <source>
        <dbReference type="ARBA" id="ARBA00023136"/>
    </source>
</evidence>
<keyword evidence="4" id="KW-0472">Membrane</keyword>
<evidence type="ECO:0000313" key="6">
    <source>
        <dbReference type="EMBL" id="KAG8089405.1"/>
    </source>
</evidence>
<dbReference type="EMBL" id="JAAALK010000081">
    <property type="protein sequence ID" value="KAG8089405.1"/>
    <property type="molecule type" value="Genomic_DNA"/>
</dbReference>
<protein>
    <recommendedName>
        <fullName evidence="8">Polysaccharide biosynthesis domain-containing protein</fullName>
    </recommendedName>
</protein>
<dbReference type="NCBIfam" id="TIGR01627">
    <property type="entry name" value="A_thal_3515"/>
    <property type="match status" value="1"/>
</dbReference>